<gene>
    <name evidence="1" type="ORF">GALL_181780</name>
</gene>
<proteinExistence type="predicted"/>
<dbReference type="EMBL" id="MLJW01000102">
    <property type="protein sequence ID" value="OIQ99781.1"/>
    <property type="molecule type" value="Genomic_DNA"/>
</dbReference>
<reference evidence="1" key="1">
    <citation type="submission" date="2016-10" db="EMBL/GenBank/DDBJ databases">
        <title>Sequence of Gallionella enrichment culture.</title>
        <authorList>
            <person name="Poehlein A."/>
            <person name="Muehling M."/>
            <person name="Daniel R."/>
        </authorList>
    </citation>
    <scope>NUCLEOTIDE SEQUENCE</scope>
</reference>
<dbReference type="AlphaFoldDB" id="A0A1J5SI31"/>
<organism evidence="1">
    <name type="scientific">mine drainage metagenome</name>
    <dbReference type="NCBI Taxonomy" id="410659"/>
    <lineage>
        <taxon>unclassified sequences</taxon>
        <taxon>metagenomes</taxon>
        <taxon>ecological metagenomes</taxon>
    </lineage>
</organism>
<sequence length="136" mass="15546">MFSFGKHAFEKDTTILTTLDGRRLQVHLSRAALQALEQRTSPILAEMELYFSCLIRFQVRFREDFDLSGGTKVNDKLCVSFRPVTSARCDLHAAKDGPPLEDFPTSKRSSIVPYWLSIDFYRGEWLGQFGYRSTAA</sequence>
<protein>
    <submittedName>
        <fullName evidence="1">Uncharacterized protein</fullName>
    </submittedName>
</protein>
<evidence type="ECO:0000313" key="1">
    <source>
        <dbReference type="EMBL" id="OIQ99781.1"/>
    </source>
</evidence>
<name>A0A1J5SI31_9ZZZZ</name>
<accession>A0A1J5SI31</accession>
<comment type="caution">
    <text evidence="1">The sequence shown here is derived from an EMBL/GenBank/DDBJ whole genome shotgun (WGS) entry which is preliminary data.</text>
</comment>